<evidence type="ECO:0000313" key="3">
    <source>
        <dbReference type="Proteomes" id="UP000479190"/>
    </source>
</evidence>
<organism evidence="2 3">
    <name type="scientific">Trichogramma brassicae</name>
    <dbReference type="NCBI Taxonomy" id="86971"/>
    <lineage>
        <taxon>Eukaryota</taxon>
        <taxon>Metazoa</taxon>
        <taxon>Ecdysozoa</taxon>
        <taxon>Arthropoda</taxon>
        <taxon>Hexapoda</taxon>
        <taxon>Insecta</taxon>
        <taxon>Pterygota</taxon>
        <taxon>Neoptera</taxon>
        <taxon>Endopterygota</taxon>
        <taxon>Hymenoptera</taxon>
        <taxon>Apocrita</taxon>
        <taxon>Proctotrupomorpha</taxon>
        <taxon>Chalcidoidea</taxon>
        <taxon>Trichogrammatidae</taxon>
        <taxon>Trichogramma</taxon>
    </lineage>
</organism>
<name>A0A6H5II47_9HYME</name>
<evidence type="ECO:0000256" key="1">
    <source>
        <dbReference type="SAM" id="MobiDB-lite"/>
    </source>
</evidence>
<evidence type="ECO:0000313" key="2">
    <source>
        <dbReference type="EMBL" id="CAB0037840.1"/>
    </source>
</evidence>
<sequence length="158" mass="17813">MDELEERLSRTHQQKTIKRLYSETFCPRMITRMVKQTAREGVSAIRRSPYRCEPYVRVWERAAVDEATARGNSHKSLSPFYTSARVSLPHCIADLATEQSSQIKQGDAVDDIPVPPANIMPPDSEDMTASTSQANEPDVDDNSTEDCQNKCNAMQIHL</sequence>
<proteinExistence type="predicted"/>
<gene>
    <name evidence="2" type="ORF">TBRA_LOCUS9651</name>
</gene>
<keyword evidence="3" id="KW-1185">Reference proteome</keyword>
<reference evidence="2 3" key="1">
    <citation type="submission" date="2020-02" db="EMBL/GenBank/DDBJ databases">
        <authorList>
            <person name="Ferguson B K."/>
        </authorList>
    </citation>
    <scope>NUCLEOTIDE SEQUENCE [LARGE SCALE GENOMIC DNA]</scope>
</reference>
<dbReference type="Proteomes" id="UP000479190">
    <property type="component" value="Unassembled WGS sequence"/>
</dbReference>
<accession>A0A6H5II47</accession>
<dbReference type="AlphaFoldDB" id="A0A6H5II47"/>
<dbReference type="EMBL" id="CADCXV010000872">
    <property type="protein sequence ID" value="CAB0037840.1"/>
    <property type="molecule type" value="Genomic_DNA"/>
</dbReference>
<protein>
    <submittedName>
        <fullName evidence="2">Uncharacterized protein</fullName>
    </submittedName>
</protein>
<feature type="region of interest" description="Disordered" evidence="1">
    <location>
        <begin position="100"/>
        <end position="147"/>
    </location>
</feature>